<proteinExistence type="predicted"/>
<dbReference type="EMBL" id="CP013244">
    <property type="protein sequence ID" value="ANP46084.1"/>
    <property type="molecule type" value="Genomic_DNA"/>
</dbReference>
<dbReference type="AlphaFoldDB" id="A0A1B1AHP5"/>
<dbReference type="Pfam" id="PF08849">
    <property type="entry name" value="BrxA"/>
    <property type="match status" value="1"/>
</dbReference>
<dbReference type="InterPro" id="IPR023137">
    <property type="entry name" value="BrxA_sf"/>
</dbReference>
<organism evidence="1 2">
    <name type="scientific">Candidatus Viadribacter manganicus</name>
    <dbReference type="NCBI Taxonomy" id="1759059"/>
    <lineage>
        <taxon>Bacteria</taxon>
        <taxon>Pseudomonadati</taxon>
        <taxon>Pseudomonadota</taxon>
        <taxon>Alphaproteobacteria</taxon>
        <taxon>Hyphomonadales</taxon>
        <taxon>Hyphomonadaceae</taxon>
        <taxon>Candidatus Viadribacter</taxon>
    </lineage>
</organism>
<keyword evidence="2" id="KW-1185">Reference proteome</keyword>
<evidence type="ECO:0008006" key="3">
    <source>
        <dbReference type="Google" id="ProtNLM"/>
    </source>
</evidence>
<dbReference type="InterPro" id="IPR014948">
    <property type="entry name" value="BrxA"/>
</dbReference>
<dbReference type="STRING" id="1759059.ATE48_09195"/>
<reference evidence="1 2" key="1">
    <citation type="submission" date="2015-11" db="EMBL/GenBank/DDBJ databases">
        <title>Whole-Genome Sequence of Candidatus Oderbacter manganicum from the National Park Lower Oder Valley, Germany.</title>
        <authorList>
            <person name="Braun B."/>
            <person name="Liere K."/>
            <person name="Szewzyk U."/>
        </authorList>
    </citation>
    <scope>NUCLEOTIDE SEQUENCE [LARGE SCALE GENOMIC DNA]</scope>
    <source>
        <strain evidence="1 2">OTSz_A_272</strain>
    </source>
</reference>
<gene>
    <name evidence="1" type="ORF">ATE48_09195</name>
</gene>
<dbReference type="KEGG" id="cbot:ATE48_09195"/>
<accession>A0A1B1AHP5</accession>
<evidence type="ECO:0000313" key="1">
    <source>
        <dbReference type="EMBL" id="ANP46084.1"/>
    </source>
</evidence>
<dbReference type="Gene3D" id="1.10.3540.10">
    <property type="entry name" value="uncharacterized protein from magnetospirillum magneticum domain"/>
    <property type="match status" value="1"/>
</dbReference>
<dbReference type="OrthoDB" id="8265767at2"/>
<dbReference type="Proteomes" id="UP000092498">
    <property type="component" value="Chromosome"/>
</dbReference>
<evidence type="ECO:0000313" key="2">
    <source>
        <dbReference type="Proteomes" id="UP000092498"/>
    </source>
</evidence>
<name>A0A1B1AHP5_9PROT</name>
<protein>
    <recommendedName>
        <fullName evidence="3">DUF1819 domain-containing protein</fullName>
    </recommendedName>
</protein>
<dbReference type="RefSeq" id="WP_066770459.1">
    <property type="nucleotide sequence ID" value="NZ_CP013244.1"/>
</dbReference>
<sequence length="255" mass="29023">MIPAPEWSTRLVTVGMLVDESFRMARLWNDQKSFDDNFESSLAGQFRSMSLEGAVKATLRRRFRAIEAASPVLLLAKQGMPFHEWRDCLRLLIGATEQPFRSFVTEWLFGEYVRGRYQVRSIDLHPFLAALWKEMARTKEPTRYSFERTATGLIKGARDLGLLQGNKSNHAFAVTPLSDEVALFYVVFIAQVEGSFSKVSTSLLWRLAMLGPAEVHALLLRLHQYKRLTYDVAGSLVALESKHRSIESFAKGYRA</sequence>
<dbReference type="InParanoid" id="A0A1B1AHP5"/>